<keyword evidence="5" id="KW-1185">Reference proteome</keyword>
<dbReference type="EMBL" id="FOXC01000004">
    <property type="protein sequence ID" value="SFP05347.1"/>
    <property type="molecule type" value="Genomic_DNA"/>
</dbReference>
<dbReference type="RefSeq" id="WP_089830219.1">
    <property type="nucleotide sequence ID" value="NZ_BJWI01000004.1"/>
</dbReference>
<dbReference type="Proteomes" id="UP000242243">
    <property type="component" value="Unassembled WGS sequence"/>
</dbReference>
<dbReference type="STRING" id="306540.SAMN05421839_10460"/>
<sequence length="684" mass="78577">MKRFLIAAIGVSVLVFIGLYLYFVEGTYFAFLSKGEPKANFYTSDSQFFIDENGVERAIEIKGVEVDSSYGPQRGSDFTIDFDTWQRWFGLIQDMGANTVRVSTVMNDTFYHALYDYNEAKSEPLYLLQGIRVSYDEVSGDQAGKQMQFYSILKEDARDVIDIIHGRNLILTNETKGSGLYRYDLSPYVIGYLIGDEWNQDMISYLDHTLNQEDTHYDGEYIKTSPEATTFETLMATLVDDMIRYESNKYQTQRPISVNSTFVMDPFEYPSQIKQQLGKINRFTMDHLLSTDKHLSGLFASYSDEEWPEEALQFIEPESTEVTMSDYLSELNNTHTMPVIISSFGYPSESYINQTYNQADQLVESLTMYQASGLNGAIIRSFQDVWDRRNVTTAFMYDLQQIYEWPDALTPNQHYGLIGFKPYRENVLMTIDGEDNDWEDVVNLSETDDESIKVTRDHGYLYLLIESDDITANNPLYFGFDFHPELGIREIDQIDLSLTEPIEFLLAIHPDMGGVMHVVENYQASRQQFLERVNGVNPYVTLPKEPVTFERFMIAESNQKLAEENATEYTYPYKFSDVDPLVLNSTVDQLDISLVDHRIELRIPYGLLNMYDPLKPTIHDDYYVNDGVEPFPVDGFHLSVLTGNGVATDSIWLPLDFLSGDVAVEEVIKPSYERVKTYWGGGDE</sequence>
<name>A0A1I5M7Q7_9BACI</name>
<feature type="transmembrane region" description="Helical" evidence="1">
    <location>
        <begin position="5"/>
        <end position="23"/>
    </location>
</feature>
<dbReference type="Proteomes" id="UP000321547">
    <property type="component" value="Unassembled WGS sequence"/>
</dbReference>
<reference evidence="3 4" key="1">
    <citation type="submission" date="2016-10" db="EMBL/GenBank/DDBJ databases">
        <authorList>
            <person name="de Groot N.N."/>
        </authorList>
    </citation>
    <scope>NUCLEOTIDE SEQUENCE [LARGE SCALE GENOMIC DNA]</scope>
    <source>
        <strain evidence="3 4">DSM 17073</strain>
    </source>
</reference>
<evidence type="ECO:0000313" key="3">
    <source>
        <dbReference type="EMBL" id="SFP05347.1"/>
    </source>
</evidence>
<reference evidence="2 5" key="2">
    <citation type="submission" date="2019-07" db="EMBL/GenBank/DDBJ databases">
        <title>Whole genome shotgun sequence of Halolactibacillus halophilus NBRC 100868.</title>
        <authorList>
            <person name="Hosoyama A."/>
            <person name="Uohara A."/>
            <person name="Ohji S."/>
            <person name="Ichikawa N."/>
        </authorList>
    </citation>
    <scope>NUCLEOTIDE SEQUENCE [LARGE SCALE GENOMIC DNA]</scope>
    <source>
        <strain evidence="2 5">NBRC 100868</strain>
    </source>
</reference>
<evidence type="ECO:0000313" key="2">
    <source>
        <dbReference type="EMBL" id="GEM01042.1"/>
    </source>
</evidence>
<keyword evidence="1" id="KW-0812">Transmembrane</keyword>
<proteinExistence type="predicted"/>
<organism evidence="3 4">
    <name type="scientific">Halolactibacillus halophilus</name>
    <dbReference type="NCBI Taxonomy" id="306540"/>
    <lineage>
        <taxon>Bacteria</taxon>
        <taxon>Bacillati</taxon>
        <taxon>Bacillota</taxon>
        <taxon>Bacilli</taxon>
        <taxon>Bacillales</taxon>
        <taxon>Bacillaceae</taxon>
        <taxon>Halolactibacillus</taxon>
    </lineage>
</organism>
<accession>A0A1I5M7Q7</accession>
<dbReference type="Gene3D" id="3.20.20.80">
    <property type="entry name" value="Glycosidases"/>
    <property type="match status" value="1"/>
</dbReference>
<protein>
    <submittedName>
        <fullName evidence="3">Uncharacterized protein</fullName>
    </submittedName>
</protein>
<keyword evidence="1" id="KW-1133">Transmembrane helix</keyword>
<evidence type="ECO:0000256" key="1">
    <source>
        <dbReference type="SAM" id="Phobius"/>
    </source>
</evidence>
<dbReference type="OrthoDB" id="916275at2"/>
<dbReference type="AlphaFoldDB" id="A0A1I5M7Q7"/>
<evidence type="ECO:0000313" key="4">
    <source>
        <dbReference type="Proteomes" id="UP000242243"/>
    </source>
</evidence>
<evidence type="ECO:0000313" key="5">
    <source>
        <dbReference type="Proteomes" id="UP000321547"/>
    </source>
</evidence>
<dbReference type="InterPro" id="IPR017853">
    <property type="entry name" value="GH"/>
</dbReference>
<keyword evidence="1" id="KW-0472">Membrane</keyword>
<gene>
    <name evidence="2" type="ORF">HHA03_05740</name>
    <name evidence="3" type="ORF">SAMN05421839_10460</name>
</gene>
<dbReference type="SUPFAM" id="SSF51445">
    <property type="entry name" value="(Trans)glycosidases"/>
    <property type="match status" value="1"/>
</dbReference>
<dbReference type="EMBL" id="BJWI01000004">
    <property type="protein sequence ID" value="GEM01042.1"/>
    <property type="molecule type" value="Genomic_DNA"/>
</dbReference>